<dbReference type="PROSITE" id="PS51362">
    <property type="entry name" value="TGF_BETA_2"/>
    <property type="match status" value="1"/>
</dbReference>
<name>A0A6P7M6F4_BETSP</name>
<evidence type="ECO:0000313" key="15">
    <source>
        <dbReference type="Proteomes" id="UP000515150"/>
    </source>
</evidence>
<dbReference type="CDD" id="cd19396">
    <property type="entry name" value="TGF_beta_BMP6"/>
    <property type="match status" value="1"/>
</dbReference>
<dbReference type="GeneID" id="114853430"/>
<dbReference type="AlphaFoldDB" id="A0A6P7M6F4"/>
<proteinExistence type="inferred from homology"/>
<evidence type="ECO:0000256" key="8">
    <source>
        <dbReference type="ARBA" id="ARBA00023157"/>
    </source>
</evidence>
<keyword evidence="8" id="KW-1015">Disulfide bond</keyword>
<feature type="domain" description="TGF-beta family profile" evidence="14">
    <location>
        <begin position="308"/>
        <end position="428"/>
    </location>
</feature>
<accession>A0A6P7M6F4</accession>
<keyword evidence="6" id="KW-0892">Osteogenesis</keyword>
<keyword evidence="4" id="KW-0964">Secreted</keyword>
<dbReference type="GO" id="GO:0001503">
    <property type="term" value="P:ossification"/>
    <property type="evidence" value="ECO:0007669"/>
    <property type="project" value="UniProtKB-KW"/>
</dbReference>
<evidence type="ECO:0000256" key="12">
    <source>
        <dbReference type="SAM" id="MobiDB-lite"/>
    </source>
</evidence>
<dbReference type="Pfam" id="PF00688">
    <property type="entry name" value="TGFb_propeptide"/>
    <property type="match status" value="1"/>
</dbReference>
<evidence type="ECO:0000256" key="1">
    <source>
        <dbReference type="ARBA" id="ARBA00004613"/>
    </source>
</evidence>
<dbReference type="Gene3D" id="2.10.90.10">
    <property type="entry name" value="Cystine-knot cytokines"/>
    <property type="match status" value="1"/>
</dbReference>
<dbReference type="GO" id="GO:0051216">
    <property type="term" value="P:cartilage development"/>
    <property type="evidence" value="ECO:0007669"/>
    <property type="project" value="UniProtKB-KW"/>
</dbReference>
<evidence type="ECO:0000313" key="16">
    <source>
        <dbReference type="RefSeq" id="XP_029002621.1"/>
    </source>
</evidence>
<dbReference type="RefSeq" id="XP_029002621.1">
    <property type="nucleotide sequence ID" value="XM_029146788.3"/>
</dbReference>
<dbReference type="SMART" id="SM00204">
    <property type="entry name" value="TGFB"/>
    <property type="match status" value="1"/>
</dbReference>
<comment type="similarity">
    <text evidence="2 11">Belongs to the TGF-beta family.</text>
</comment>
<dbReference type="SMR" id="A0A6P7M6F4"/>
<reference evidence="16" key="1">
    <citation type="submission" date="2025-08" db="UniProtKB">
        <authorList>
            <consortium name="RefSeq"/>
        </authorList>
    </citation>
    <scope>IDENTIFICATION</scope>
</reference>
<keyword evidence="9" id="KW-0325">Glycoprotein</keyword>
<evidence type="ECO:0000256" key="11">
    <source>
        <dbReference type="RuleBase" id="RU000354"/>
    </source>
</evidence>
<dbReference type="CTD" id="654"/>
<evidence type="ECO:0000256" key="9">
    <source>
        <dbReference type="ARBA" id="ARBA00023180"/>
    </source>
</evidence>
<evidence type="ECO:0000256" key="3">
    <source>
        <dbReference type="ARBA" id="ARBA00022514"/>
    </source>
</evidence>
<evidence type="ECO:0000259" key="14">
    <source>
        <dbReference type="PROSITE" id="PS51362"/>
    </source>
</evidence>
<evidence type="ECO:0000256" key="5">
    <source>
        <dbReference type="ARBA" id="ARBA00022729"/>
    </source>
</evidence>
<dbReference type="KEGG" id="bspl:114853430"/>
<feature type="region of interest" description="Disordered" evidence="12">
    <location>
        <begin position="288"/>
        <end position="322"/>
    </location>
</feature>
<dbReference type="GO" id="GO:0005615">
    <property type="term" value="C:extracellular space"/>
    <property type="evidence" value="ECO:0007669"/>
    <property type="project" value="UniProtKB-KW"/>
</dbReference>
<dbReference type="GO" id="GO:0005125">
    <property type="term" value="F:cytokine activity"/>
    <property type="evidence" value="ECO:0007669"/>
    <property type="project" value="UniProtKB-KW"/>
</dbReference>
<evidence type="ECO:0000256" key="13">
    <source>
        <dbReference type="SAM" id="SignalP"/>
    </source>
</evidence>
<evidence type="ECO:0000256" key="2">
    <source>
        <dbReference type="ARBA" id="ARBA00006656"/>
    </source>
</evidence>
<feature type="chain" id="PRO_5028204488" evidence="13">
    <location>
        <begin position="20"/>
        <end position="428"/>
    </location>
</feature>
<dbReference type="InterPro" id="IPR001111">
    <property type="entry name" value="TGF-b_propeptide"/>
</dbReference>
<protein>
    <submittedName>
        <fullName evidence="16">Bone morphogenetic protein 6</fullName>
    </submittedName>
</protein>
<organism evidence="15 16">
    <name type="scientific">Betta splendens</name>
    <name type="common">Siamese fighting fish</name>
    <dbReference type="NCBI Taxonomy" id="158456"/>
    <lineage>
        <taxon>Eukaryota</taxon>
        <taxon>Metazoa</taxon>
        <taxon>Chordata</taxon>
        <taxon>Craniata</taxon>
        <taxon>Vertebrata</taxon>
        <taxon>Euteleostomi</taxon>
        <taxon>Actinopterygii</taxon>
        <taxon>Neopterygii</taxon>
        <taxon>Teleostei</taxon>
        <taxon>Neoteleostei</taxon>
        <taxon>Acanthomorphata</taxon>
        <taxon>Anabantaria</taxon>
        <taxon>Anabantiformes</taxon>
        <taxon>Anabantoidei</taxon>
        <taxon>Osphronemidae</taxon>
        <taxon>Betta</taxon>
    </lineage>
</organism>
<dbReference type="SUPFAM" id="SSF57501">
    <property type="entry name" value="Cystine-knot cytokines"/>
    <property type="match status" value="1"/>
</dbReference>
<gene>
    <name evidence="16" type="primary">bmp6</name>
</gene>
<dbReference type="PROSITE" id="PS00250">
    <property type="entry name" value="TGF_BETA_1"/>
    <property type="match status" value="1"/>
</dbReference>
<dbReference type="Gene3D" id="2.60.120.970">
    <property type="match status" value="1"/>
</dbReference>
<keyword evidence="7 11" id="KW-0339">Growth factor</keyword>
<dbReference type="Proteomes" id="UP000515150">
    <property type="component" value="Chromosome 4"/>
</dbReference>
<dbReference type="InterPro" id="IPR029034">
    <property type="entry name" value="Cystine-knot_cytokine"/>
</dbReference>
<dbReference type="OrthoDB" id="5987191at2759"/>
<dbReference type="InterPro" id="IPR001839">
    <property type="entry name" value="TGF-b_C"/>
</dbReference>
<dbReference type="GO" id="GO:0008083">
    <property type="term" value="F:growth factor activity"/>
    <property type="evidence" value="ECO:0007669"/>
    <property type="project" value="UniProtKB-KW"/>
</dbReference>
<evidence type="ECO:0000256" key="4">
    <source>
        <dbReference type="ARBA" id="ARBA00022525"/>
    </source>
</evidence>
<keyword evidence="15" id="KW-1185">Reference proteome</keyword>
<keyword evidence="5 13" id="KW-0732">Signal</keyword>
<keyword evidence="3" id="KW-0202">Cytokine</keyword>
<evidence type="ECO:0000256" key="6">
    <source>
        <dbReference type="ARBA" id="ARBA00022855"/>
    </source>
</evidence>
<sequence>MPGRWLALVGLWWSAYYCAFPAAGSNYSLDGNNDVHPGFMHRRLRTHEKREMQKEILSILGLPHRPRPHLSHGKYNSAPLFMLDLYNTMSGEEKSPVEGMADRYQSMRTTQSPPLTTNQETAFLNDADMVMSFVNLVEHDRELSPQRRHHKEFKFNPSQIPEGEAVTAAEFRLYKECVSLAFHNDTFLLKVYQVLKEHPDREADLFLLESRRLWAAQEGWLEFDITATSNLWVMSPVHNLGLQVSVETSSGQSVSFKEVGLLGRAGPLEKQPFMVAFFKVSEVRVRAARSTGGKRRQQNRNRSTQPQEGSRGPGPADYNSSDQKTACRRHELYVSFSELGWQDWIIAPEGYAANYCDGECSFPLNAHMNATNHAIVQTLVHLMNPENVPKPCCAPTKLHAISVLYFDDNSNVILKKYKNMVVRACGCH</sequence>
<evidence type="ECO:0000256" key="10">
    <source>
        <dbReference type="ARBA" id="ARBA00023188"/>
    </source>
</evidence>
<dbReference type="InParanoid" id="A0A6P7M6F4"/>
<dbReference type="PANTHER" id="PTHR11848:SF137">
    <property type="entry name" value="BONE MORPHOGENETIC PROTEIN 6"/>
    <property type="match status" value="1"/>
</dbReference>
<dbReference type="PANTHER" id="PTHR11848">
    <property type="entry name" value="TGF-BETA FAMILY"/>
    <property type="match status" value="1"/>
</dbReference>
<dbReference type="GO" id="GO:0030509">
    <property type="term" value="P:BMP signaling pathway"/>
    <property type="evidence" value="ECO:0007669"/>
    <property type="project" value="TreeGrafter"/>
</dbReference>
<dbReference type="InterPro" id="IPR015615">
    <property type="entry name" value="TGF-beta-rel"/>
</dbReference>
<keyword evidence="10" id="KW-0891">Chondrogenesis</keyword>
<dbReference type="FunFam" id="2.10.90.10:FF:000003">
    <property type="entry name" value="Bone morphogenetic protein 5"/>
    <property type="match status" value="1"/>
</dbReference>
<feature type="signal peptide" evidence="13">
    <location>
        <begin position="1"/>
        <end position="19"/>
    </location>
</feature>
<dbReference type="Pfam" id="PF00019">
    <property type="entry name" value="TGF_beta"/>
    <property type="match status" value="1"/>
</dbReference>
<dbReference type="InterPro" id="IPR017948">
    <property type="entry name" value="TGFb_CS"/>
</dbReference>
<evidence type="ECO:0000256" key="7">
    <source>
        <dbReference type="ARBA" id="ARBA00023030"/>
    </source>
</evidence>
<comment type="subcellular location">
    <subcellularLocation>
        <location evidence="1">Secreted</location>
    </subcellularLocation>
</comment>